<gene>
    <name evidence="1" type="ORF">COCNU_05G003320</name>
</gene>
<reference evidence="1" key="1">
    <citation type="journal article" date="2017" name="Gigascience">
        <title>The genome draft of coconut (Cocos nucifera).</title>
        <authorList>
            <person name="Xiao Y."/>
            <person name="Xu P."/>
            <person name="Fan H."/>
            <person name="Baudouin L."/>
            <person name="Xia W."/>
            <person name="Bocs S."/>
            <person name="Xu J."/>
            <person name="Li Q."/>
            <person name="Guo A."/>
            <person name="Zhou L."/>
            <person name="Li J."/>
            <person name="Wu Y."/>
            <person name="Ma Z."/>
            <person name="Armero A."/>
            <person name="Issali A.E."/>
            <person name="Liu N."/>
            <person name="Peng M."/>
            <person name="Yang Y."/>
        </authorList>
    </citation>
    <scope>NUCLEOTIDE SEQUENCE</scope>
    <source>
        <tissue evidence="1">Spear leaf of Hainan Tall coconut</tissue>
    </source>
</reference>
<dbReference type="PANTHER" id="PTHR37228:SF1">
    <property type="entry name" value="RIBOSOMAL PROTEIN S21 FAMILY PROTEIN"/>
    <property type="match status" value="1"/>
</dbReference>
<reference evidence="1" key="2">
    <citation type="submission" date="2019-07" db="EMBL/GenBank/DDBJ databases">
        <authorList>
            <person name="Yang Y."/>
            <person name="Bocs S."/>
            <person name="Baudouin L."/>
        </authorList>
    </citation>
    <scope>NUCLEOTIDE SEQUENCE</scope>
    <source>
        <tissue evidence="1">Spear leaf of Hainan Tall coconut</tissue>
    </source>
</reference>
<proteinExistence type="predicted"/>
<keyword evidence="2" id="KW-1185">Reference proteome</keyword>
<dbReference type="AlphaFoldDB" id="A0A8K0N1I3"/>
<dbReference type="OrthoDB" id="1713251at2759"/>
<name>A0A8K0N1I3_COCNU</name>
<evidence type="ECO:0000313" key="2">
    <source>
        <dbReference type="Proteomes" id="UP000797356"/>
    </source>
</evidence>
<comment type="caution">
    <text evidence="1">The sequence shown here is derived from an EMBL/GenBank/DDBJ whole genome shotgun (WGS) entry which is preliminary data.</text>
</comment>
<dbReference type="Proteomes" id="UP000797356">
    <property type="component" value="Chromosome 5"/>
</dbReference>
<protein>
    <submittedName>
        <fullName evidence="1">Uncharacterized protein</fullName>
    </submittedName>
</protein>
<organism evidence="1 2">
    <name type="scientific">Cocos nucifera</name>
    <name type="common">Coconut palm</name>
    <dbReference type="NCBI Taxonomy" id="13894"/>
    <lineage>
        <taxon>Eukaryota</taxon>
        <taxon>Viridiplantae</taxon>
        <taxon>Streptophyta</taxon>
        <taxon>Embryophyta</taxon>
        <taxon>Tracheophyta</taxon>
        <taxon>Spermatophyta</taxon>
        <taxon>Magnoliopsida</taxon>
        <taxon>Liliopsida</taxon>
        <taxon>Arecaceae</taxon>
        <taxon>Arecoideae</taxon>
        <taxon>Cocoseae</taxon>
        <taxon>Attaleinae</taxon>
        <taxon>Cocos</taxon>
    </lineage>
</organism>
<dbReference type="PANTHER" id="PTHR37228">
    <property type="entry name" value="RIBOSOMAL PROTEIN S21 FAMILY PROTEIN"/>
    <property type="match status" value="1"/>
</dbReference>
<dbReference type="EMBL" id="CM017876">
    <property type="protein sequence ID" value="KAG1342103.1"/>
    <property type="molecule type" value="Genomic_DNA"/>
</dbReference>
<accession>A0A8K0N1I3</accession>
<evidence type="ECO:0000313" key="1">
    <source>
        <dbReference type="EMBL" id="KAG1342103.1"/>
    </source>
</evidence>
<sequence>MERLIRRQVDYHLKDSEKRILTHKNLEYRIRSQELARKLRTILIKKIMSALL</sequence>